<accession>A0A6A4VF29</accession>
<protein>
    <submittedName>
        <fullName evidence="1">Uncharacterized protein</fullName>
    </submittedName>
</protein>
<evidence type="ECO:0000313" key="1">
    <source>
        <dbReference type="EMBL" id="KAF0288101.1"/>
    </source>
</evidence>
<evidence type="ECO:0000313" key="2">
    <source>
        <dbReference type="Proteomes" id="UP000440578"/>
    </source>
</evidence>
<dbReference type="AlphaFoldDB" id="A0A6A4VF29"/>
<dbReference type="EMBL" id="VIIS01002130">
    <property type="protein sequence ID" value="KAF0288101.1"/>
    <property type="molecule type" value="Genomic_DNA"/>
</dbReference>
<name>A0A6A4VF29_AMPAM</name>
<reference evidence="1 2" key="1">
    <citation type="submission" date="2019-07" db="EMBL/GenBank/DDBJ databases">
        <title>Draft genome assembly of a fouling barnacle, Amphibalanus amphitrite (Darwin, 1854): The first reference genome for Thecostraca.</title>
        <authorList>
            <person name="Kim W."/>
        </authorList>
    </citation>
    <scope>NUCLEOTIDE SEQUENCE [LARGE SCALE GENOMIC DNA]</scope>
    <source>
        <strain evidence="1">SNU_AA5</strain>
        <tissue evidence="1">Soma without cirri and trophi</tissue>
    </source>
</reference>
<comment type="caution">
    <text evidence="1">The sequence shown here is derived from an EMBL/GenBank/DDBJ whole genome shotgun (WGS) entry which is preliminary data.</text>
</comment>
<sequence>MTLGLKSRFSEPARRHDDLSGVGYVVLLLPSHRAHRAVVIGASSRFSEPARGGFLTTDLSGVSYVVLLLPSHRAHRAVVIGASSRSAELMAAAPPPAPLAAEARGISS</sequence>
<gene>
    <name evidence="1" type="ORF">FJT64_000180</name>
</gene>
<keyword evidence="2" id="KW-1185">Reference proteome</keyword>
<dbReference type="Proteomes" id="UP000440578">
    <property type="component" value="Unassembled WGS sequence"/>
</dbReference>
<proteinExistence type="predicted"/>
<organism evidence="1 2">
    <name type="scientific">Amphibalanus amphitrite</name>
    <name type="common">Striped barnacle</name>
    <name type="synonym">Balanus amphitrite</name>
    <dbReference type="NCBI Taxonomy" id="1232801"/>
    <lineage>
        <taxon>Eukaryota</taxon>
        <taxon>Metazoa</taxon>
        <taxon>Ecdysozoa</taxon>
        <taxon>Arthropoda</taxon>
        <taxon>Crustacea</taxon>
        <taxon>Multicrustacea</taxon>
        <taxon>Cirripedia</taxon>
        <taxon>Thoracica</taxon>
        <taxon>Thoracicalcarea</taxon>
        <taxon>Balanomorpha</taxon>
        <taxon>Balanoidea</taxon>
        <taxon>Balanidae</taxon>
        <taxon>Amphibalaninae</taxon>
        <taxon>Amphibalanus</taxon>
    </lineage>
</organism>